<accession>A0A934PSD3</accession>
<dbReference type="InterPro" id="IPR051531">
    <property type="entry name" value="N-acetyltransferase"/>
</dbReference>
<dbReference type="PANTHER" id="PTHR43792:SF1">
    <property type="entry name" value="N-ACETYLTRANSFERASE DOMAIN-CONTAINING PROTEIN"/>
    <property type="match status" value="1"/>
</dbReference>
<dbReference type="Pfam" id="PF13302">
    <property type="entry name" value="Acetyltransf_3"/>
    <property type="match status" value="1"/>
</dbReference>
<evidence type="ECO:0000313" key="3">
    <source>
        <dbReference type="Proteomes" id="UP000613193"/>
    </source>
</evidence>
<name>A0A934PSD3_9SPHI</name>
<dbReference type="GO" id="GO:0016747">
    <property type="term" value="F:acyltransferase activity, transferring groups other than amino-acyl groups"/>
    <property type="evidence" value="ECO:0007669"/>
    <property type="project" value="InterPro"/>
</dbReference>
<dbReference type="Proteomes" id="UP000613193">
    <property type="component" value="Unassembled WGS sequence"/>
</dbReference>
<dbReference type="AlphaFoldDB" id="A0A934PSD3"/>
<dbReference type="InterPro" id="IPR016181">
    <property type="entry name" value="Acyl_CoA_acyltransferase"/>
</dbReference>
<gene>
    <name evidence="2" type="ORF">I5M19_03350</name>
</gene>
<dbReference type="EMBL" id="JAEHFW010000001">
    <property type="protein sequence ID" value="MBK0378326.1"/>
    <property type="molecule type" value="Genomic_DNA"/>
</dbReference>
<proteinExistence type="predicted"/>
<dbReference type="InterPro" id="IPR000182">
    <property type="entry name" value="GNAT_dom"/>
</dbReference>
<comment type="caution">
    <text evidence="2">The sequence shown here is derived from an EMBL/GenBank/DDBJ whole genome shotgun (WGS) entry which is preliminary data.</text>
</comment>
<dbReference type="RefSeq" id="WP_200064013.1">
    <property type="nucleotide sequence ID" value="NZ_JAEHFW010000001.1"/>
</dbReference>
<organism evidence="2 3">
    <name type="scientific">Mucilaginibacter segetis</name>
    <dbReference type="NCBI Taxonomy" id="2793071"/>
    <lineage>
        <taxon>Bacteria</taxon>
        <taxon>Pseudomonadati</taxon>
        <taxon>Bacteroidota</taxon>
        <taxon>Sphingobacteriia</taxon>
        <taxon>Sphingobacteriales</taxon>
        <taxon>Sphingobacteriaceae</taxon>
        <taxon>Mucilaginibacter</taxon>
    </lineage>
</organism>
<evidence type="ECO:0000313" key="2">
    <source>
        <dbReference type="EMBL" id="MBK0378326.1"/>
    </source>
</evidence>
<evidence type="ECO:0000259" key="1">
    <source>
        <dbReference type="PROSITE" id="PS51186"/>
    </source>
</evidence>
<reference evidence="2" key="1">
    <citation type="submission" date="2020-12" db="EMBL/GenBank/DDBJ databases">
        <title>Bacterial novel species Mucilaginibacter sp. SD-g isolated from soil.</title>
        <authorList>
            <person name="Jung H.-Y."/>
        </authorList>
    </citation>
    <scope>NUCLEOTIDE SEQUENCE</scope>
    <source>
        <strain evidence="2">SD-g</strain>
    </source>
</reference>
<dbReference type="Gene3D" id="3.40.630.30">
    <property type="match status" value="1"/>
</dbReference>
<dbReference type="PROSITE" id="PS51186">
    <property type="entry name" value="GNAT"/>
    <property type="match status" value="1"/>
</dbReference>
<dbReference type="PANTHER" id="PTHR43792">
    <property type="entry name" value="GNAT FAMILY, PUTATIVE (AFU_ORTHOLOGUE AFUA_3G00765)-RELATED-RELATED"/>
    <property type="match status" value="1"/>
</dbReference>
<dbReference type="SUPFAM" id="SSF55729">
    <property type="entry name" value="Acyl-CoA N-acyltransferases (Nat)"/>
    <property type="match status" value="1"/>
</dbReference>
<sequence length="176" mass="20252">MLYIKNHPFPELQTERLVLRQLQDNDASEILRLRTDEQVNKYIYRPKAKGIDDAHNFIQRITENTNNNISAFWVLTSKHRPGFIGTILFWNIDNEKETAEIGYELLPEYQGKGFMLEAARSVIAYGFNNIKFKAIEACTHAQNDASIKLLGKLGFKHLPDSKPEENEAVFILNADI</sequence>
<protein>
    <submittedName>
        <fullName evidence="2">GNAT family N-acetyltransferase</fullName>
    </submittedName>
</protein>
<keyword evidence="3" id="KW-1185">Reference proteome</keyword>
<feature type="domain" description="N-acetyltransferase" evidence="1">
    <location>
        <begin position="17"/>
        <end position="175"/>
    </location>
</feature>
<dbReference type="CDD" id="cd04301">
    <property type="entry name" value="NAT_SF"/>
    <property type="match status" value="1"/>
</dbReference>